<feature type="domain" description="Cytochrome c-type biogenesis protein CcmF C-terminal" evidence="5">
    <location>
        <begin position="342"/>
        <end position="527"/>
    </location>
</feature>
<dbReference type="InterPro" id="IPR003567">
    <property type="entry name" value="Cyt_c_biogenesis"/>
</dbReference>
<dbReference type="Pfam" id="PF16327">
    <property type="entry name" value="CcmF_C"/>
    <property type="match status" value="1"/>
</dbReference>
<dbReference type="PRINTS" id="PR01410">
    <property type="entry name" value="CCBIOGENESIS"/>
</dbReference>
<feature type="transmembrane region" description="Helical" evidence="3">
    <location>
        <begin position="12"/>
        <end position="35"/>
    </location>
</feature>
<dbReference type="PANTHER" id="PTHR43653:SF1">
    <property type="entry name" value="CYTOCHROME C-TYPE BIOGENESIS PROTEIN CCMF"/>
    <property type="match status" value="1"/>
</dbReference>
<dbReference type="EMBL" id="NCQP01000007">
    <property type="protein sequence ID" value="OWJ54004.1"/>
    <property type="molecule type" value="Genomic_DNA"/>
</dbReference>
<comment type="similarity">
    <text evidence="1">Belongs to the CcmF/CycK/Ccl1/NrfE/CcsA family.</text>
</comment>
<feature type="transmembrane region" description="Helical" evidence="3">
    <location>
        <begin position="441"/>
        <end position="463"/>
    </location>
</feature>
<dbReference type="InterPro" id="IPR032523">
    <property type="entry name" value="CcmF_C"/>
</dbReference>
<protein>
    <recommendedName>
        <fullName evidence="8">Cytochrome c assembly protein</fullName>
    </recommendedName>
</protein>
<organism evidence="6 7">
    <name type="scientific">Pyrodictium delaneyi</name>
    <dbReference type="NCBI Taxonomy" id="1273541"/>
    <lineage>
        <taxon>Archaea</taxon>
        <taxon>Thermoproteota</taxon>
        <taxon>Thermoprotei</taxon>
        <taxon>Desulfurococcales</taxon>
        <taxon>Pyrodictiaceae</taxon>
        <taxon>Pyrodictium</taxon>
    </lineage>
</organism>
<feature type="transmembrane region" description="Helical" evidence="3">
    <location>
        <begin position="192"/>
        <end position="213"/>
    </location>
</feature>
<dbReference type="Pfam" id="PF01578">
    <property type="entry name" value="Cytochrom_C_asm"/>
    <property type="match status" value="1"/>
</dbReference>
<keyword evidence="2" id="KW-0201">Cytochrome c-type biogenesis</keyword>
<dbReference type="GO" id="GO:0017004">
    <property type="term" value="P:cytochrome complex assembly"/>
    <property type="evidence" value="ECO:0007669"/>
    <property type="project" value="UniProtKB-KW"/>
</dbReference>
<feature type="transmembrane region" description="Helical" evidence="3">
    <location>
        <begin position="979"/>
        <end position="1001"/>
    </location>
</feature>
<keyword evidence="3" id="KW-0812">Transmembrane</keyword>
<evidence type="ECO:0000259" key="4">
    <source>
        <dbReference type="Pfam" id="PF01578"/>
    </source>
</evidence>
<feature type="transmembrane region" description="Helical" evidence="3">
    <location>
        <begin position="47"/>
        <end position="68"/>
    </location>
</feature>
<dbReference type="GO" id="GO:0020037">
    <property type="term" value="F:heme binding"/>
    <property type="evidence" value="ECO:0007669"/>
    <property type="project" value="InterPro"/>
</dbReference>
<feature type="transmembrane region" description="Helical" evidence="3">
    <location>
        <begin position="405"/>
        <end position="429"/>
    </location>
</feature>
<accession>A0A211YM41</accession>
<comment type="caution">
    <text evidence="6">The sequence shown here is derived from an EMBL/GenBank/DDBJ whole genome shotgun (WGS) entry which is preliminary data.</text>
</comment>
<feature type="transmembrane region" description="Helical" evidence="3">
    <location>
        <begin position="118"/>
        <end position="143"/>
    </location>
</feature>
<feature type="transmembrane region" description="Helical" evidence="3">
    <location>
        <begin position="373"/>
        <end position="393"/>
    </location>
</feature>
<feature type="transmembrane region" description="Helical" evidence="3">
    <location>
        <begin position="88"/>
        <end position="111"/>
    </location>
</feature>
<evidence type="ECO:0000313" key="6">
    <source>
        <dbReference type="EMBL" id="OWJ54004.1"/>
    </source>
</evidence>
<reference evidence="6 7" key="1">
    <citation type="submission" date="2017-05" db="EMBL/GenBank/DDBJ databases">
        <title>The draft genome of the hyperthermophilic archaeon 'Pyrodictium delaneyi strain Hulk', an iron and nitrate reducer, reveals the capacity for sulfate reduction.</title>
        <authorList>
            <person name="Demey L.M."/>
            <person name="Miller C."/>
            <person name="Manzella M."/>
            <person name="Reguera G."/>
            <person name="Kashefi K."/>
        </authorList>
    </citation>
    <scope>NUCLEOTIDE SEQUENCE [LARGE SCALE GENOMIC DNA]</scope>
    <source>
        <strain evidence="6 7">Hulk</strain>
    </source>
</reference>
<dbReference type="Proteomes" id="UP000196694">
    <property type="component" value="Unassembled WGS sequence"/>
</dbReference>
<feature type="transmembrane region" description="Helical" evidence="3">
    <location>
        <begin position="258"/>
        <end position="275"/>
    </location>
</feature>
<evidence type="ECO:0000313" key="7">
    <source>
        <dbReference type="Proteomes" id="UP000196694"/>
    </source>
</evidence>
<feature type="transmembrane region" description="Helical" evidence="3">
    <location>
        <begin position="326"/>
        <end position="353"/>
    </location>
</feature>
<feature type="transmembrane region" description="Helical" evidence="3">
    <location>
        <begin position="475"/>
        <end position="500"/>
    </location>
</feature>
<evidence type="ECO:0000259" key="5">
    <source>
        <dbReference type="Pfam" id="PF16327"/>
    </source>
</evidence>
<dbReference type="GO" id="GO:0016020">
    <property type="term" value="C:membrane"/>
    <property type="evidence" value="ECO:0007669"/>
    <property type="project" value="InterPro"/>
</dbReference>
<name>A0A211YM41_9CREN</name>
<keyword evidence="7" id="KW-1185">Reference proteome</keyword>
<keyword evidence="3" id="KW-1133">Transmembrane helix</keyword>
<keyword evidence="3" id="KW-0472">Membrane</keyword>
<evidence type="ECO:0008006" key="8">
    <source>
        <dbReference type="Google" id="ProtNLM"/>
    </source>
</evidence>
<evidence type="ECO:0000256" key="3">
    <source>
        <dbReference type="SAM" id="Phobius"/>
    </source>
</evidence>
<feature type="domain" description="Cytochrome c assembly protein" evidence="4">
    <location>
        <begin position="94"/>
        <end position="266"/>
    </location>
</feature>
<evidence type="ECO:0000256" key="2">
    <source>
        <dbReference type="ARBA" id="ARBA00022748"/>
    </source>
</evidence>
<feature type="transmembrane region" description="Helical" evidence="3">
    <location>
        <begin position="281"/>
        <end position="306"/>
    </location>
</feature>
<feature type="transmembrane region" description="Helical" evidence="3">
    <location>
        <begin position="233"/>
        <end position="253"/>
    </location>
</feature>
<proteinExistence type="inferred from homology"/>
<feature type="transmembrane region" description="Helical" evidence="3">
    <location>
        <begin position="163"/>
        <end position="185"/>
    </location>
</feature>
<sequence length="1007" mass="109329">MDGGLMVLALPIHYTGIAPLVAGLLVAASVASAVAGRSRERLLRYGLAVAVAGWFVYVIPFVTLDYSLREAFWNTSPGLPLSMRIASAWAGGGGSLYLFAVIASAAGLYLLRIHRSRLFQAILGSLVLAALAGAFLNGAFALLPERPASGAGLNPLLKSPWLYPHPLSTFGGYALLAVAAAAMLTGEKRRSLVVYELGWALLTLGIMIGGYWSYETFGWGGYWAWDPVETSELMVWLVATTLPHFMVVVPSFVRYNAAWLLSSVFIAMYVTRTGLSPLHSFAAPGIGALLLLSAGVTPLVYGVYVLARNGEKIVSETARTLRERNLYKMGLFIAGMALLLSAIFVYGTLFLPSILSAVGVEASVPQMQSGVRYFHPVLYPLLVAMLAAIPLAFTGDKLGWKGYTALLLTTTIVSTVFALAAYKGVYILAPLSPPETNALMAFGVPWAVIAAASTLVYIAYRLWRSRSVLIVADRLTAVSLLHLGLAVTVLGVILSGTYAFNDKYTWYYELKPGDSISLPSGAKLTFEDFSYGISNSTVDIYTNYVGRSSTYVLAWNVLNFLKNDLAEFIKLYNQGKELFNSNKTVEWLFKVAKNSPIDLNTTVIATGNATVTLYDLENNGTMILARNQQVKIILDKALLRLDLNMDPNTGVISVDLLVGAANLTVELPAVIPIEQDKIGFHKYIEMRFTTPLRLRLGDVEVIAERIGLLPEALLLAGKGAPFIVNNSTITGSNAALYVYGYIKSPEAGKVKVPSQLSPAVAAYLIASLNPTTQKMFQSIEQSSLYQLLVNSTAIDRLVESPTCLKSQHGCFGYVDAPRLVPETAWLEVRLKIEHGDWSKTVNVRIRFEAYGEIQGIHGLVSKVIPIGLGLDDVYVVVSPPVVEGYIGGGVAYHELLVYYLHEAFKHLPPEKRLALAALMAAGYNVDVLNDGSLSVDERQQVEATLVDLYLLAENFGQTNSTIVKEGLHVQVKIIPGIRLVWIGPIIMALGAVYIAVVRIIAVKRHSR</sequence>
<dbReference type="InterPro" id="IPR002541">
    <property type="entry name" value="Cyt_c_assembly"/>
</dbReference>
<dbReference type="PANTHER" id="PTHR43653">
    <property type="entry name" value="CYTOCHROME C ASSEMBLY PROTEIN-RELATED"/>
    <property type="match status" value="1"/>
</dbReference>
<dbReference type="GO" id="GO:0015232">
    <property type="term" value="F:heme transmembrane transporter activity"/>
    <property type="evidence" value="ECO:0007669"/>
    <property type="project" value="InterPro"/>
</dbReference>
<evidence type="ECO:0000256" key="1">
    <source>
        <dbReference type="ARBA" id="ARBA00009186"/>
    </source>
</evidence>
<gene>
    <name evidence="6" type="ORF">Pdsh_09015</name>
</gene>
<dbReference type="AlphaFoldDB" id="A0A211YM41"/>